<dbReference type="KEGG" id="dfa:DFA_01600"/>
<dbReference type="SMART" id="SM00720">
    <property type="entry name" value="calpain_III"/>
    <property type="match status" value="3"/>
</dbReference>
<dbReference type="GO" id="GO:0048870">
    <property type="term" value="P:cell motility"/>
    <property type="evidence" value="ECO:0007669"/>
    <property type="project" value="EnsemblProtists"/>
</dbReference>
<dbReference type="RefSeq" id="XP_004359564.1">
    <property type="nucleotide sequence ID" value="XM_004359507.1"/>
</dbReference>
<dbReference type="GeneID" id="14872574"/>
<evidence type="ECO:0000256" key="10">
    <source>
        <dbReference type="ARBA" id="ARBA00047899"/>
    </source>
</evidence>
<dbReference type="AlphaFoldDB" id="F4PTP4"/>
<keyword evidence="4" id="KW-0723">Serine/threonine-protein kinase</keyword>
<protein>
    <recommendedName>
        <fullName evidence="3">non-specific serine/threonine protein kinase</fullName>
        <ecNumber evidence="3">2.7.11.1</ecNumber>
    </recommendedName>
</protein>
<dbReference type="EMBL" id="GL883010">
    <property type="protein sequence ID" value="EGG21714.1"/>
    <property type="molecule type" value="Genomic_DNA"/>
</dbReference>
<dbReference type="OMA" id="ATWKDNP"/>
<sequence length="1159" mass="129178">MEEGEVFKLPDGIKDPATEFDLLESLGRGSFGAVYKARHKKTGHIVAIKLVPVNEDFQEILKEINIMKQCRSKYVVQYYGNYFKEDTCWIIMEYCAMGSVSDMMNVTNQILNEEQIALVCYSVLKGLFYLHKNSKIHRDIKPGNILVNEHGECKLADFGVSGQLSERTRKRNTVIGTPFFLAPEVIQEVGYDSKADIWALGISAIEMAEFNPPYHDLHPMRVLFMIPTAEPPKLKENGKWSAEFSDFINVCLKKDQTQRPTAKDLLKHAFFEKKVKGTYVMSTLTDSADLIIERLGGREQALKVAAERKAKQSGEPFEFTQSSSISPMNSDDEEDLLEQNNKKHNEEQKNRGSANSSPSPYVNKNVSNISQPSGRPLSQPPSYNNNNNNSNSNYSPNQRPLSQPPPQSNNNNDLNELDSLLNGIILSGNNNNGNNNGNNNNNGGRAISQSLNVQQQYQQQSSSPNQQQQQQQYQPPRFSNSTGNLGQLYNDNNNNNNSKSPSAFSSPSLSHIQQQQQYQQQQSSPSSSAESSPVLPSNNFSRQLSHNSFMNISNTPNRGTTSNTSNKAPVSELDDLLEEMLNPAFGSKRGITPISSPSQSRRFNTATPPVPAVIRTSSVWTGISAGGCANHHTWRNNPQFLLRVESRTSLTITLQQHASNNVFHIGFYVARANPTQPERKLLQLARDNLVPGVDNSFLRSSKVSNRVTLEPGNYIIVPATFEPGQEGGFDLELTSDSSNDLLSTSITEVLPDRDWRKISDTSFEWRGNSAGGSFSGSSATWKDNPKFMFELAVGGQVTTILSKNDDVSRDTYIGFYVFRVADRNLPYVYLTGPNLITKTNFINSSEVTHQHTYEPGIYIVVPCTYDANQEGSFAISCFSDVPINRIDLKEKIITSRGRWSGDSAGGCLNHSTWRSNPQFLLSNTSATAPSRISIIMDQTAKESTLLQFAGFYVARAPSAQLDKKLYQIIPKDLIGNTEFINDYQVHYTLSLEPGQSCVVIPCTFAPNVEADFSMRFISSQQSLAMRALPEWHMRKFGGEWRGQSCGGRYSNTSSSWTLNPRFNFNVWQRGGIPSRYTIVLNQSDKPTNHGIGFYYFKIFPDGNLKELVCKSGFVSGKEVVVEGSANETIQGAVLPATFEPGIPDNFTLVIYSERDFDQN</sequence>
<dbReference type="FunFam" id="1.10.510.10:FF:000605">
    <property type="entry name" value="serine/threonine-protein kinase 3 isoform X2"/>
    <property type="match status" value="1"/>
</dbReference>
<dbReference type="Gene3D" id="1.10.510.10">
    <property type="entry name" value="Transferase(Phosphotransferase) domain 1"/>
    <property type="match status" value="1"/>
</dbReference>
<comment type="similarity">
    <text evidence="2">Belongs to the protein kinase superfamily. STE Ser/Thr protein kinase family. STE20 subfamily.</text>
</comment>
<dbReference type="STRING" id="1054147.F4PTP4"/>
<dbReference type="InterPro" id="IPR022682">
    <property type="entry name" value="Calpain_domain_III"/>
</dbReference>
<feature type="binding site" evidence="12">
    <location>
        <position position="49"/>
    </location>
    <ligand>
        <name>ATP</name>
        <dbReference type="ChEBI" id="CHEBI:30616"/>
    </ligand>
</feature>
<dbReference type="InterPro" id="IPR000719">
    <property type="entry name" value="Prot_kinase_dom"/>
</dbReference>
<evidence type="ECO:0000313" key="15">
    <source>
        <dbReference type="EMBL" id="EGG21714.1"/>
    </source>
</evidence>
<feature type="region of interest" description="Disordered" evidence="13">
    <location>
        <begin position="587"/>
        <end position="606"/>
    </location>
</feature>
<feature type="domain" description="Protein kinase" evidence="14">
    <location>
        <begin position="20"/>
        <end position="271"/>
    </location>
</feature>
<dbReference type="GO" id="GO:0005524">
    <property type="term" value="F:ATP binding"/>
    <property type="evidence" value="ECO:0007669"/>
    <property type="project" value="UniProtKB-UniRule"/>
</dbReference>
<evidence type="ECO:0000256" key="4">
    <source>
        <dbReference type="ARBA" id="ARBA00022527"/>
    </source>
</evidence>
<dbReference type="Gene3D" id="2.60.120.380">
    <property type="match status" value="4"/>
</dbReference>
<evidence type="ECO:0000256" key="2">
    <source>
        <dbReference type="ARBA" id="ARBA00008874"/>
    </source>
</evidence>
<comment type="catalytic activity">
    <reaction evidence="11">
        <text>L-seryl-[protein] + ATP = O-phospho-L-seryl-[protein] + ADP + H(+)</text>
        <dbReference type="Rhea" id="RHEA:17989"/>
        <dbReference type="Rhea" id="RHEA-COMP:9863"/>
        <dbReference type="Rhea" id="RHEA-COMP:11604"/>
        <dbReference type="ChEBI" id="CHEBI:15378"/>
        <dbReference type="ChEBI" id="CHEBI:29999"/>
        <dbReference type="ChEBI" id="CHEBI:30616"/>
        <dbReference type="ChEBI" id="CHEBI:83421"/>
        <dbReference type="ChEBI" id="CHEBI:456216"/>
        <dbReference type="EC" id="2.7.11.1"/>
    </reaction>
</comment>
<dbReference type="GO" id="GO:0005737">
    <property type="term" value="C:cytoplasm"/>
    <property type="evidence" value="ECO:0007669"/>
    <property type="project" value="TreeGrafter"/>
</dbReference>
<dbReference type="PROSITE" id="PS00107">
    <property type="entry name" value="PROTEIN_KINASE_ATP"/>
    <property type="match status" value="1"/>
</dbReference>
<evidence type="ECO:0000259" key="14">
    <source>
        <dbReference type="PROSITE" id="PS50011"/>
    </source>
</evidence>
<dbReference type="InterPro" id="IPR022683">
    <property type="entry name" value="Calpain_III"/>
</dbReference>
<evidence type="ECO:0000256" key="9">
    <source>
        <dbReference type="ARBA" id="ARBA00023211"/>
    </source>
</evidence>
<dbReference type="CDD" id="cd06612">
    <property type="entry name" value="STKc_MST1_2"/>
    <property type="match status" value="1"/>
</dbReference>
<dbReference type="GO" id="GO:1904777">
    <property type="term" value="P:negative regulation of protein localization to cell cortex"/>
    <property type="evidence" value="ECO:0007669"/>
    <property type="project" value="EnsemblProtists"/>
</dbReference>
<evidence type="ECO:0000256" key="1">
    <source>
        <dbReference type="ARBA" id="ARBA00001936"/>
    </source>
</evidence>
<proteinExistence type="inferred from homology"/>
<dbReference type="Pfam" id="PF00069">
    <property type="entry name" value="Pkinase"/>
    <property type="match status" value="1"/>
</dbReference>
<feature type="compositionally biased region" description="Polar residues" evidence="13">
    <location>
        <begin position="351"/>
        <end position="373"/>
    </location>
</feature>
<evidence type="ECO:0000256" key="8">
    <source>
        <dbReference type="ARBA" id="ARBA00022840"/>
    </source>
</evidence>
<keyword evidence="15" id="KW-0378">Hydrolase</keyword>
<feature type="compositionally biased region" description="Polar residues" evidence="13">
    <location>
        <begin position="477"/>
        <end position="489"/>
    </location>
</feature>
<keyword evidence="9" id="KW-0464">Manganese</keyword>
<dbReference type="InterPro" id="IPR050629">
    <property type="entry name" value="STE20/SPS1-PAK"/>
</dbReference>
<evidence type="ECO:0000256" key="6">
    <source>
        <dbReference type="ARBA" id="ARBA00022741"/>
    </source>
</evidence>
<evidence type="ECO:0000256" key="3">
    <source>
        <dbReference type="ARBA" id="ARBA00012513"/>
    </source>
</evidence>
<dbReference type="GO" id="GO:0004674">
    <property type="term" value="F:protein serine/threonine kinase activity"/>
    <property type="evidence" value="ECO:0007669"/>
    <property type="project" value="UniProtKB-KW"/>
</dbReference>
<evidence type="ECO:0000256" key="5">
    <source>
        <dbReference type="ARBA" id="ARBA00022679"/>
    </source>
</evidence>
<dbReference type="InterPro" id="IPR017441">
    <property type="entry name" value="Protein_kinase_ATP_BS"/>
</dbReference>
<dbReference type="PANTHER" id="PTHR48012">
    <property type="entry name" value="STERILE20-LIKE KINASE, ISOFORM B-RELATED"/>
    <property type="match status" value="1"/>
</dbReference>
<keyword evidence="15" id="KW-0645">Protease</keyword>
<dbReference type="Pfam" id="PF01067">
    <property type="entry name" value="Calpain_III"/>
    <property type="match status" value="3"/>
</dbReference>
<dbReference type="GO" id="GO:0008233">
    <property type="term" value="F:peptidase activity"/>
    <property type="evidence" value="ECO:0007669"/>
    <property type="project" value="UniProtKB-KW"/>
</dbReference>
<organism evidence="15 16">
    <name type="scientific">Cavenderia fasciculata</name>
    <name type="common">Slime mold</name>
    <name type="synonym">Dictyostelium fasciculatum</name>
    <dbReference type="NCBI Taxonomy" id="261658"/>
    <lineage>
        <taxon>Eukaryota</taxon>
        <taxon>Amoebozoa</taxon>
        <taxon>Evosea</taxon>
        <taxon>Eumycetozoa</taxon>
        <taxon>Dictyostelia</taxon>
        <taxon>Acytosteliales</taxon>
        <taxon>Cavenderiaceae</taxon>
        <taxon>Cavenderia</taxon>
    </lineage>
</organism>
<reference evidence="16" key="1">
    <citation type="journal article" date="2011" name="Genome Res.">
        <title>Phylogeny-wide analysis of social amoeba genomes highlights ancient origins for complex intercellular communication.</title>
        <authorList>
            <person name="Heidel A.J."/>
            <person name="Lawal H.M."/>
            <person name="Felder M."/>
            <person name="Schilde C."/>
            <person name="Helps N.R."/>
            <person name="Tunggal B."/>
            <person name="Rivero F."/>
            <person name="John U."/>
            <person name="Schleicher M."/>
            <person name="Eichinger L."/>
            <person name="Platzer M."/>
            <person name="Noegel A.A."/>
            <person name="Schaap P."/>
            <person name="Gloeckner G."/>
        </authorList>
    </citation>
    <scope>NUCLEOTIDE SEQUENCE [LARGE SCALE GENOMIC DNA]</scope>
    <source>
        <strain evidence="16">SH3</strain>
    </source>
</reference>
<feature type="compositionally biased region" description="Low complexity" evidence="13">
    <location>
        <begin position="408"/>
        <end position="475"/>
    </location>
</feature>
<comment type="cofactor">
    <cofactor evidence="1">
        <name>Mn(2+)</name>
        <dbReference type="ChEBI" id="CHEBI:29035"/>
    </cofactor>
</comment>
<gene>
    <name evidence="15" type="primary">krsB</name>
    <name evidence="15" type="ORF">DFA_01600</name>
</gene>
<evidence type="ECO:0000256" key="7">
    <source>
        <dbReference type="ARBA" id="ARBA00022777"/>
    </source>
</evidence>
<dbReference type="Proteomes" id="UP000007797">
    <property type="component" value="Unassembled WGS sequence"/>
</dbReference>
<dbReference type="InterPro" id="IPR036213">
    <property type="entry name" value="Calpain_III_sf"/>
</dbReference>
<feature type="region of interest" description="Disordered" evidence="13">
    <location>
        <begin position="306"/>
        <end position="568"/>
    </location>
</feature>
<dbReference type="SUPFAM" id="SSF49758">
    <property type="entry name" value="Calpain large subunit, middle domain (domain III)"/>
    <property type="match status" value="4"/>
</dbReference>
<dbReference type="SMART" id="SM00220">
    <property type="entry name" value="S_TKc"/>
    <property type="match status" value="1"/>
</dbReference>
<dbReference type="FunFam" id="3.30.200.20:FF:000040">
    <property type="entry name" value="Dual specificity mitogen-activated protein kinase kinase"/>
    <property type="match status" value="1"/>
</dbReference>
<dbReference type="SUPFAM" id="SSF56112">
    <property type="entry name" value="Protein kinase-like (PK-like)"/>
    <property type="match status" value="1"/>
</dbReference>
<dbReference type="InterPro" id="IPR011009">
    <property type="entry name" value="Kinase-like_dom_sf"/>
</dbReference>
<dbReference type="PROSITE" id="PS50011">
    <property type="entry name" value="PROTEIN_KINASE_DOM"/>
    <property type="match status" value="1"/>
</dbReference>
<dbReference type="GO" id="GO:0006508">
    <property type="term" value="P:proteolysis"/>
    <property type="evidence" value="ECO:0007669"/>
    <property type="project" value="UniProtKB-KW"/>
</dbReference>
<feature type="compositionally biased region" description="Basic and acidic residues" evidence="13">
    <location>
        <begin position="340"/>
        <end position="350"/>
    </location>
</feature>
<evidence type="ECO:0000256" key="13">
    <source>
        <dbReference type="SAM" id="MobiDB-lite"/>
    </source>
</evidence>
<evidence type="ECO:0000313" key="16">
    <source>
        <dbReference type="Proteomes" id="UP000007797"/>
    </source>
</evidence>
<name>F4PTP4_CACFS</name>
<evidence type="ECO:0000256" key="12">
    <source>
        <dbReference type="PROSITE-ProRule" id="PRU10141"/>
    </source>
</evidence>
<keyword evidence="8 12" id="KW-0067">ATP-binding</keyword>
<feature type="compositionally biased region" description="Polar residues" evidence="13">
    <location>
        <begin position="593"/>
        <end position="606"/>
    </location>
</feature>
<comment type="catalytic activity">
    <reaction evidence="10">
        <text>L-threonyl-[protein] + ATP = O-phospho-L-threonyl-[protein] + ADP + H(+)</text>
        <dbReference type="Rhea" id="RHEA:46608"/>
        <dbReference type="Rhea" id="RHEA-COMP:11060"/>
        <dbReference type="Rhea" id="RHEA-COMP:11605"/>
        <dbReference type="ChEBI" id="CHEBI:15378"/>
        <dbReference type="ChEBI" id="CHEBI:30013"/>
        <dbReference type="ChEBI" id="CHEBI:30616"/>
        <dbReference type="ChEBI" id="CHEBI:61977"/>
        <dbReference type="ChEBI" id="CHEBI:456216"/>
        <dbReference type="EC" id="2.7.11.1"/>
    </reaction>
</comment>
<dbReference type="OrthoDB" id="15812at2759"/>
<feature type="compositionally biased region" description="Polar residues" evidence="13">
    <location>
        <begin position="319"/>
        <end position="329"/>
    </location>
</feature>
<dbReference type="GO" id="GO:0043327">
    <property type="term" value="P:chemotaxis to cAMP"/>
    <property type="evidence" value="ECO:0007669"/>
    <property type="project" value="EnsemblProtists"/>
</dbReference>
<feature type="compositionally biased region" description="Low complexity" evidence="13">
    <location>
        <begin position="380"/>
        <end position="401"/>
    </location>
</feature>
<dbReference type="GO" id="GO:0031152">
    <property type="term" value="P:aggregation involved in sorocarp development"/>
    <property type="evidence" value="ECO:0007669"/>
    <property type="project" value="EnsemblProtists"/>
</dbReference>
<feature type="compositionally biased region" description="Polar residues" evidence="13">
    <location>
        <begin position="538"/>
        <end position="568"/>
    </location>
</feature>
<dbReference type="PANTHER" id="PTHR48012:SF10">
    <property type="entry name" value="FI20177P1"/>
    <property type="match status" value="1"/>
</dbReference>
<keyword evidence="6 12" id="KW-0547">Nucleotide-binding</keyword>
<dbReference type="GO" id="GO:1903077">
    <property type="term" value="P:negative regulation of protein localization to plasma membrane"/>
    <property type="evidence" value="ECO:0007669"/>
    <property type="project" value="EnsemblProtists"/>
</dbReference>
<keyword evidence="5" id="KW-0808">Transferase</keyword>
<dbReference type="GO" id="GO:0010812">
    <property type="term" value="P:negative regulation of cell-substrate adhesion"/>
    <property type="evidence" value="ECO:0007669"/>
    <property type="project" value="EnsemblProtists"/>
</dbReference>
<feature type="compositionally biased region" description="Low complexity" evidence="13">
    <location>
        <begin position="490"/>
        <end position="537"/>
    </location>
</feature>
<evidence type="ECO:0000256" key="11">
    <source>
        <dbReference type="ARBA" id="ARBA00048679"/>
    </source>
</evidence>
<dbReference type="EC" id="2.7.11.1" evidence="3"/>
<accession>F4PTP4</accession>
<keyword evidence="16" id="KW-1185">Reference proteome</keyword>
<keyword evidence="7" id="KW-0418">Kinase</keyword>